<evidence type="ECO:0000256" key="2">
    <source>
        <dbReference type="SAM" id="MobiDB-lite"/>
    </source>
</evidence>
<dbReference type="GeneID" id="59285999"/>
<feature type="coiled-coil region" evidence="1">
    <location>
        <begin position="164"/>
        <end position="219"/>
    </location>
</feature>
<accession>A0A8H6FZ31</accession>
<feature type="region of interest" description="Disordered" evidence="2">
    <location>
        <begin position="345"/>
        <end position="398"/>
    </location>
</feature>
<dbReference type="AlphaFoldDB" id="A0A8H6FZ31"/>
<feature type="coiled-coil region" evidence="1">
    <location>
        <begin position="45"/>
        <end position="111"/>
    </location>
</feature>
<dbReference type="OrthoDB" id="4088568at2759"/>
<protein>
    <submittedName>
        <fullName evidence="3">Uncharacterized protein</fullName>
    </submittedName>
</protein>
<feature type="region of interest" description="Disordered" evidence="2">
    <location>
        <begin position="418"/>
        <end position="494"/>
    </location>
</feature>
<gene>
    <name evidence="3" type="ORF">HO173_004334</name>
</gene>
<keyword evidence="1" id="KW-0175">Coiled coil</keyword>
<feature type="compositionally biased region" description="Low complexity" evidence="2">
    <location>
        <begin position="370"/>
        <end position="384"/>
    </location>
</feature>
<feature type="compositionally biased region" description="Polar residues" evidence="2">
    <location>
        <begin position="454"/>
        <end position="468"/>
    </location>
</feature>
<dbReference type="Proteomes" id="UP000578531">
    <property type="component" value="Unassembled WGS sequence"/>
</dbReference>
<feature type="compositionally biased region" description="Low complexity" evidence="2">
    <location>
        <begin position="418"/>
        <end position="439"/>
    </location>
</feature>
<proteinExistence type="predicted"/>
<feature type="compositionally biased region" description="Low complexity" evidence="2">
    <location>
        <begin position="484"/>
        <end position="494"/>
    </location>
</feature>
<dbReference type="RefSeq" id="XP_037166768.1">
    <property type="nucleotide sequence ID" value="XM_037306258.1"/>
</dbReference>
<keyword evidence="4" id="KW-1185">Reference proteome</keyword>
<sequence length="788" mass="86340">MERSSASSPAASSLDALLSQSSCGVRGNRERPTSCCCGNLHCAYLRHNNAALEGLENQLENAARIGQALLARHEAYIAEAAGERRRMVGSVEKLETDKKESEVSNARIIEENRYLLDQLEEMNDTVSNSDAQILSLNATLQSTRKELERLTVLAAQTSHFEAQLASLESEAADLHHQLKSREEKEKTAVQRWKGAERTISTLQEQVDRIDKEAREERLRHAEVVRRFERRRAVEGELENAVGHLKGAAAATTLGADRSSSVVSHFVKDILQDNANLQLGIVELREMLMGSNEEVENLREQMMLHQPVQPHPELPGSGEDLNNELAKTLVNEAVLSPDFHVHHHYHAAPKVKTARERPVGLARTKKRRNITSPGSRTPSSGTQTPHTPRKPSAHSMQVTAGSSAAIILSQTSVTIPPIQSHRWSSQSSHAPSSLPSSPQSAFRNSSVFDTMDDNMYSSRPTTPGSTALGSPTIYPRYSNRNSDVSTRSLSAQTSSSVPQSISGVLQAANRYGMDESTATVKFPPSDRSTILEEPEDDTTISFLDNHFDPNRHAWQTHSQLEQKCPRLHRASSHESILPSPGFDMPKLRSKDSQGFNPRSSLGPSVASIGPVTSSTAAVAQASKRDRGYDSSNYNRLLLSHASTSPATPASTATAEKSTLGKRVGGWMFGKWGDAPTKSSGNLRAIDALSAAVDERCIDKKKGDSVRGRKAEKRLSTHVEAVSYDEWAPNLEHFFAPETWKVSNSKINVLTGNFSNRFDGYFQAPSRQLPLGKCLTPTTGATFRSNTLPS</sequence>
<evidence type="ECO:0000256" key="1">
    <source>
        <dbReference type="SAM" id="Coils"/>
    </source>
</evidence>
<organism evidence="3 4">
    <name type="scientific">Letharia columbiana</name>
    <dbReference type="NCBI Taxonomy" id="112416"/>
    <lineage>
        <taxon>Eukaryota</taxon>
        <taxon>Fungi</taxon>
        <taxon>Dikarya</taxon>
        <taxon>Ascomycota</taxon>
        <taxon>Pezizomycotina</taxon>
        <taxon>Lecanoromycetes</taxon>
        <taxon>OSLEUM clade</taxon>
        <taxon>Lecanoromycetidae</taxon>
        <taxon>Lecanorales</taxon>
        <taxon>Lecanorineae</taxon>
        <taxon>Parmeliaceae</taxon>
        <taxon>Letharia</taxon>
    </lineage>
</organism>
<comment type="caution">
    <text evidence="3">The sequence shown here is derived from an EMBL/GenBank/DDBJ whole genome shotgun (WGS) entry which is preliminary data.</text>
</comment>
<feature type="compositionally biased region" description="Polar residues" evidence="2">
    <location>
        <begin position="591"/>
        <end position="601"/>
    </location>
</feature>
<evidence type="ECO:0000313" key="4">
    <source>
        <dbReference type="Proteomes" id="UP000578531"/>
    </source>
</evidence>
<evidence type="ECO:0000313" key="3">
    <source>
        <dbReference type="EMBL" id="KAF6237444.1"/>
    </source>
</evidence>
<feature type="region of interest" description="Disordered" evidence="2">
    <location>
        <begin position="569"/>
        <end position="608"/>
    </location>
</feature>
<reference evidence="3 4" key="1">
    <citation type="journal article" date="2020" name="Genomics">
        <title>Complete, high-quality genomes from long-read metagenomic sequencing of two wolf lichen thalli reveals enigmatic genome architecture.</title>
        <authorList>
            <person name="McKenzie S.K."/>
            <person name="Walston R.F."/>
            <person name="Allen J.L."/>
        </authorList>
    </citation>
    <scope>NUCLEOTIDE SEQUENCE [LARGE SCALE GENOMIC DNA]</scope>
    <source>
        <strain evidence="3">WasteWater2</strain>
    </source>
</reference>
<dbReference type="EMBL" id="JACCJC010000014">
    <property type="protein sequence ID" value="KAF6237444.1"/>
    <property type="molecule type" value="Genomic_DNA"/>
</dbReference>
<name>A0A8H6FZ31_9LECA</name>